<reference evidence="2 3" key="1">
    <citation type="submission" date="2016-10" db="EMBL/GenBank/DDBJ databases">
        <authorList>
            <person name="de Groot N.N."/>
        </authorList>
    </citation>
    <scope>NUCLEOTIDE SEQUENCE [LARGE SCALE GENOMIC DNA]</scope>
    <source>
        <strain evidence="2 3">U95</strain>
    </source>
</reference>
<proteinExistence type="predicted"/>
<dbReference type="EMBL" id="FMWG01000017">
    <property type="protein sequence ID" value="SCZ73535.1"/>
    <property type="molecule type" value="Genomic_DNA"/>
</dbReference>
<organism evidence="2 3">
    <name type="scientific">Epibacterium ulvae</name>
    <dbReference type="NCBI Taxonomy" id="1156985"/>
    <lineage>
        <taxon>Bacteria</taxon>
        <taxon>Pseudomonadati</taxon>
        <taxon>Pseudomonadota</taxon>
        <taxon>Alphaproteobacteria</taxon>
        <taxon>Rhodobacterales</taxon>
        <taxon>Roseobacteraceae</taxon>
        <taxon>Epibacterium</taxon>
    </lineage>
</organism>
<sequence>MNEQYYPALPQGWERSQVEALLIEIAPALKLGSKRLTALLYMMGRTKPKDWTSSSSEPVYFAPQTETALALGKTDRALRNDERALAKDHMLIDLRLKANGSRSFYGRCGIVFSRLIDMVPALIELRDSLRAERERVRELVQLRSTFLRHMKKRIEGASPELTNSTDFWAATQAFENWPHTSKLRGMAFKDLEAHIDDCRALCRHIDDLYEKCPDSSGRAEENFRSFIQEDINENNPVICNANIHKRTSGKPSDIKLSGSGPIGPEHCLEKKYEVDSEAIKSKFAQGLNPHQLYELASSTMRSRIEHHRGDRSMVRELDVIEAAHDMLPYLGINYHAWQEAVHHMTNLGAAICVLLLDANQDHPKNPVLKPGGALRGMTKRFRAGKLNVVGSLLGLSRRRGF</sequence>
<gene>
    <name evidence="2" type="ORF">SAMN04488118_11753</name>
</gene>
<evidence type="ECO:0000259" key="1">
    <source>
        <dbReference type="Pfam" id="PF11800"/>
    </source>
</evidence>
<protein>
    <submittedName>
        <fullName evidence="2">Replication initiation protein RepC</fullName>
    </submittedName>
</protein>
<evidence type="ECO:0000313" key="2">
    <source>
        <dbReference type="EMBL" id="SCZ73535.1"/>
    </source>
</evidence>
<keyword evidence="3" id="KW-1185">Reference proteome</keyword>
<dbReference type="InterPro" id="IPR021760">
    <property type="entry name" value="RepC_C"/>
</dbReference>
<dbReference type="Pfam" id="PF11800">
    <property type="entry name" value="RP-C_C"/>
    <property type="match status" value="1"/>
</dbReference>
<dbReference type="Proteomes" id="UP000198767">
    <property type="component" value="Unassembled WGS sequence"/>
</dbReference>
<evidence type="ECO:0000313" key="3">
    <source>
        <dbReference type="Proteomes" id="UP000198767"/>
    </source>
</evidence>
<accession>A0A1G5RHH1</accession>
<name>A0A1G5RHH1_9RHOB</name>
<dbReference type="OrthoDB" id="7488837at2"/>
<feature type="domain" description="Plasmid replication protein C C-terminal" evidence="1">
    <location>
        <begin position="309"/>
        <end position="397"/>
    </location>
</feature>
<dbReference type="RefSeq" id="WP_157844012.1">
    <property type="nucleotide sequence ID" value="NZ_FMWG01000017.1"/>
</dbReference>
<dbReference type="STRING" id="1156985.SAMN04488118_11753"/>
<dbReference type="AlphaFoldDB" id="A0A1G5RHH1"/>